<evidence type="ECO:0000259" key="10">
    <source>
        <dbReference type="PROSITE" id="PS51873"/>
    </source>
</evidence>
<reference evidence="11 12" key="1">
    <citation type="journal article" date="2013" name="Proc. Natl. Acad. Sci. U.S.A.">
        <title>Fine-scale variation in meiotic recombination in Mimulus inferred from population shotgun sequencing.</title>
        <authorList>
            <person name="Hellsten U."/>
            <person name="Wright K.M."/>
            <person name="Jenkins J."/>
            <person name="Shu S."/>
            <person name="Yuan Y."/>
            <person name="Wessler S.R."/>
            <person name="Schmutz J."/>
            <person name="Willis J.H."/>
            <person name="Rokhsar D.S."/>
        </authorList>
    </citation>
    <scope>NUCLEOTIDE SEQUENCE [LARGE SCALE GENOMIC DNA]</scope>
    <source>
        <strain evidence="12">cv. DUN x IM62</strain>
    </source>
</reference>
<keyword evidence="12" id="KW-1185">Reference proteome</keyword>
<dbReference type="Gene3D" id="2.20.25.20">
    <property type="match status" value="1"/>
</dbReference>
<dbReference type="InterPro" id="IPR044066">
    <property type="entry name" value="TRIAD_supradom"/>
</dbReference>
<evidence type="ECO:0000256" key="4">
    <source>
        <dbReference type="ARBA" id="ARBA00022679"/>
    </source>
</evidence>
<keyword evidence="8" id="KW-0833">Ubl conjugation pathway</keyword>
<dbReference type="GO" id="GO:0031624">
    <property type="term" value="F:ubiquitin conjugating enzyme binding"/>
    <property type="evidence" value="ECO:0000318"/>
    <property type="project" value="GO_Central"/>
</dbReference>
<evidence type="ECO:0000256" key="7">
    <source>
        <dbReference type="ARBA" id="ARBA00022771"/>
    </source>
</evidence>
<evidence type="ECO:0000256" key="2">
    <source>
        <dbReference type="ARBA" id="ARBA00001947"/>
    </source>
</evidence>
<keyword evidence="6" id="KW-0677">Repeat</keyword>
<dbReference type="GO" id="GO:0006511">
    <property type="term" value="P:ubiquitin-dependent protein catabolic process"/>
    <property type="evidence" value="ECO:0000318"/>
    <property type="project" value="GO_Central"/>
</dbReference>
<dbReference type="AlphaFoldDB" id="A0A022Q9D9"/>
<evidence type="ECO:0000313" key="12">
    <source>
        <dbReference type="Proteomes" id="UP000030748"/>
    </source>
</evidence>
<evidence type="ECO:0000256" key="9">
    <source>
        <dbReference type="ARBA" id="ARBA00022833"/>
    </source>
</evidence>
<comment type="cofactor">
    <cofactor evidence="2">
        <name>Zn(2+)</name>
        <dbReference type="ChEBI" id="CHEBI:29105"/>
    </cofactor>
</comment>
<keyword evidence="7" id="KW-0863">Zinc-finger</keyword>
<dbReference type="SUPFAM" id="SSF57850">
    <property type="entry name" value="RING/U-box"/>
    <property type="match status" value="2"/>
</dbReference>
<dbReference type="EC" id="2.3.2.31" evidence="3"/>
<feature type="domain" description="RING-type" evidence="10">
    <location>
        <begin position="1"/>
        <end position="139"/>
    </location>
</feature>
<name>A0A022Q9D9_ERYGU</name>
<evidence type="ECO:0000256" key="1">
    <source>
        <dbReference type="ARBA" id="ARBA00001798"/>
    </source>
</evidence>
<dbReference type="GO" id="GO:0016567">
    <property type="term" value="P:protein ubiquitination"/>
    <property type="evidence" value="ECO:0007669"/>
    <property type="project" value="UniProtKB-UniPathway"/>
</dbReference>
<keyword evidence="4" id="KW-0808">Transferase</keyword>
<sequence>MRQHVVVLWDEVICESLIPLAQRFYCPYRDCSGLLMNDGGGDVREAECPFCNRLFCARCSVTWHSGVDCEEFSKLRFDERGREDRMVHELAKKNQWQRCPRCKFFVERKEGCLHITCRCGFQFCYACGAAWSSTHGGCR</sequence>
<dbReference type="GO" id="GO:0000151">
    <property type="term" value="C:ubiquitin ligase complex"/>
    <property type="evidence" value="ECO:0000318"/>
    <property type="project" value="GO_Central"/>
</dbReference>
<dbReference type="PROSITE" id="PS51873">
    <property type="entry name" value="TRIAD"/>
    <property type="match status" value="1"/>
</dbReference>
<evidence type="ECO:0000256" key="3">
    <source>
        <dbReference type="ARBA" id="ARBA00012251"/>
    </source>
</evidence>
<gene>
    <name evidence="11" type="ORF">MIMGU_mgv1a023566mg</name>
</gene>
<protein>
    <recommendedName>
        <fullName evidence="3">RBR-type E3 ubiquitin transferase</fullName>
        <ecNumber evidence="3">2.3.2.31</ecNumber>
    </recommendedName>
</protein>
<dbReference type="EMBL" id="KI632119">
    <property type="protein sequence ID" value="EYU24556.1"/>
    <property type="molecule type" value="Genomic_DNA"/>
</dbReference>
<proteinExistence type="predicted"/>
<keyword evidence="9" id="KW-0862">Zinc</keyword>
<organism evidence="11 12">
    <name type="scientific">Erythranthe guttata</name>
    <name type="common">Yellow monkey flower</name>
    <name type="synonym">Mimulus guttatus</name>
    <dbReference type="NCBI Taxonomy" id="4155"/>
    <lineage>
        <taxon>Eukaryota</taxon>
        <taxon>Viridiplantae</taxon>
        <taxon>Streptophyta</taxon>
        <taxon>Embryophyta</taxon>
        <taxon>Tracheophyta</taxon>
        <taxon>Spermatophyta</taxon>
        <taxon>Magnoliopsida</taxon>
        <taxon>eudicotyledons</taxon>
        <taxon>Gunneridae</taxon>
        <taxon>Pentapetalae</taxon>
        <taxon>asterids</taxon>
        <taxon>lamiids</taxon>
        <taxon>Lamiales</taxon>
        <taxon>Phrymaceae</taxon>
        <taxon>Erythranthe</taxon>
    </lineage>
</organism>
<evidence type="ECO:0000256" key="5">
    <source>
        <dbReference type="ARBA" id="ARBA00022723"/>
    </source>
</evidence>
<dbReference type="PANTHER" id="PTHR11685">
    <property type="entry name" value="RBR FAMILY RING FINGER AND IBR DOMAIN-CONTAINING"/>
    <property type="match status" value="1"/>
</dbReference>
<keyword evidence="5" id="KW-0479">Metal-binding</keyword>
<dbReference type="Pfam" id="PF01485">
    <property type="entry name" value="IBR"/>
    <property type="match status" value="2"/>
</dbReference>
<dbReference type="Proteomes" id="UP000030748">
    <property type="component" value="Unassembled WGS sequence"/>
</dbReference>
<dbReference type="SMART" id="SM00647">
    <property type="entry name" value="IBR"/>
    <property type="match status" value="2"/>
</dbReference>
<dbReference type="InterPro" id="IPR031127">
    <property type="entry name" value="E3_UB_ligase_RBR"/>
</dbReference>
<comment type="catalytic activity">
    <reaction evidence="1">
        <text>[E2 ubiquitin-conjugating enzyme]-S-ubiquitinyl-L-cysteine + [acceptor protein]-L-lysine = [E2 ubiquitin-conjugating enzyme]-L-cysteine + [acceptor protein]-N(6)-ubiquitinyl-L-lysine.</text>
        <dbReference type="EC" id="2.3.2.31"/>
    </reaction>
</comment>
<evidence type="ECO:0000256" key="8">
    <source>
        <dbReference type="ARBA" id="ARBA00022786"/>
    </source>
</evidence>
<dbReference type="GO" id="GO:0061630">
    <property type="term" value="F:ubiquitin protein ligase activity"/>
    <property type="evidence" value="ECO:0000318"/>
    <property type="project" value="GO_Central"/>
</dbReference>
<dbReference type="CDD" id="cd22584">
    <property type="entry name" value="Rcat_RBR_unk"/>
    <property type="match status" value="1"/>
</dbReference>
<dbReference type="GO" id="GO:0005737">
    <property type="term" value="C:cytoplasm"/>
    <property type="evidence" value="ECO:0000318"/>
    <property type="project" value="GO_Central"/>
</dbReference>
<dbReference type="Gene3D" id="1.20.120.1750">
    <property type="match status" value="1"/>
</dbReference>
<dbReference type="STRING" id="4155.A0A022Q9D9"/>
<dbReference type="FunFam" id="1.20.120.1750:FF:000018">
    <property type="entry name" value="RBR-type E3 ubiquitin transferase"/>
    <property type="match status" value="1"/>
</dbReference>
<dbReference type="UniPathway" id="UPA00143"/>
<evidence type="ECO:0000313" key="11">
    <source>
        <dbReference type="EMBL" id="EYU24556.1"/>
    </source>
</evidence>
<evidence type="ECO:0000256" key="6">
    <source>
        <dbReference type="ARBA" id="ARBA00022737"/>
    </source>
</evidence>
<dbReference type="InterPro" id="IPR002867">
    <property type="entry name" value="IBR_dom"/>
</dbReference>
<accession>A0A022Q9D9</accession>
<dbReference type="GO" id="GO:0008270">
    <property type="term" value="F:zinc ion binding"/>
    <property type="evidence" value="ECO:0007669"/>
    <property type="project" value="UniProtKB-KW"/>
</dbReference>